<dbReference type="EMBL" id="CP002857">
    <property type="protein sequence ID" value="AEI10489.1"/>
    <property type="molecule type" value="Genomic_DNA"/>
</dbReference>
<evidence type="ECO:0000256" key="2">
    <source>
        <dbReference type="ARBA" id="ARBA00022475"/>
    </source>
</evidence>
<feature type="transmembrane region" description="Helical" evidence="9">
    <location>
        <begin position="328"/>
        <end position="348"/>
    </location>
</feature>
<evidence type="ECO:0000256" key="4">
    <source>
        <dbReference type="ARBA" id="ARBA00022692"/>
    </source>
</evidence>
<dbReference type="HOGENOM" id="CLU_028876_1_0_11"/>
<evidence type="ECO:0000256" key="9">
    <source>
        <dbReference type="SAM" id="Phobius"/>
    </source>
</evidence>
<dbReference type="PIRSF" id="PIRSF010361">
    <property type="entry name" value="UCP010361"/>
    <property type="match status" value="1"/>
</dbReference>
<dbReference type="GO" id="GO:0005886">
    <property type="term" value="C:plasma membrane"/>
    <property type="evidence" value="ECO:0007669"/>
    <property type="project" value="UniProtKB-SubCell"/>
</dbReference>
<evidence type="ECO:0000256" key="1">
    <source>
        <dbReference type="ARBA" id="ARBA00004651"/>
    </source>
</evidence>
<evidence type="ECO:0000313" key="10">
    <source>
        <dbReference type="EMBL" id="AEI10489.1"/>
    </source>
</evidence>
<dbReference type="STRING" id="662755.CRES_2136"/>
<feature type="transmembrane region" description="Helical" evidence="9">
    <location>
        <begin position="431"/>
        <end position="450"/>
    </location>
</feature>
<gene>
    <name evidence="10" type="ordered locus">CRES_2136</name>
</gene>
<evidence type="ECO:0000256" key="5">
    <source>
        <dbReference type="ARBA" id="ARBA00022989"/>
    </source>
</evidence>
<evidence type="ECO:0000313" key="11">
    <source>
        <dbReference type="Proteomes" id="UP000000492"/>
    </source>
</evidence>
<feature type="transmembrane region" description="Helical" evidence="9">
    <location>
        <begin position="119"/>
        <end position="139"/>
    </location>
</feature>
<dbReference type="eggNOG" id="COG5650">
    <property type="taxonomic scope" value="Bacteria"/>
</dbReference>
<dbReference type="Proteomes" id="UP000000492">
    <property type="component" value="Chromosome"/>
</dbReference>
<dbReference type="AlphaFoldDB" id="F8E3G3"/>
<keyword evidence="5 9" id="KW-1133">Transmembrane helix</keyword>
<sequence length="507" mass="56065">MLPSETEPMASGFIGFLGGKPGKHALIGRAAWWTPLRVLVAVSGFFLTLGYLQKGQCVRTGHGQGGPFIDWSGRRQYTSACYNDTISLYHSHKLDEQLFPYLNSWQGSDGAVRYMEYPVLSGLFQWMNAVIAHFIYDLFKPLGMDQVPEGAVYFAVNCIVLGAAWMVAVAIMVKLTGNRPWDTLLMAASPLVLVHAFTNFDLLSVLPAVAAIALWAHRRPALAGVMIGLGISAKLWPAFIGGAIILLCLRNRLWMPLARMLSGMFITLAAVNLPIYLMSPQGWGEFFRLNSQRGWEGSTIYAVLAHLTGSQAWDGNSPSKAVDGVQTLNLITFALLVVCLLALAWLVVFKAPRTPQVGEVAFLALLAFMITNKVWSPQYSIWLVPLLVLALPKWRLVFGWAALETVYWYVRMWQFLPSGQQAPEWLADSMTVIRLGLLIFMAVLVIRRMLAKDREVAVNGSAGEGDFEKSVASVDNEENQSKREQARKSASEHEGQAVGTARKVQRS</sequence>
<keyword evidence="2" id="KW-1003">Cell membrane</keyword>
<feature type="transmembrane region" description="Helical" evidence="9">
    <location>
        <begin position="151"/>
        <end position="173"/>
    </location>
</feature>
<dbReference type="Pfam" id="PF09594">
    <property type="entry name" value="GT87"/>
    <property type="match status" value="1"/>
</dbReference>
<keyword evidence="3" id="KW-0808">Transferase</keyword>
<evidence type="ECO:0000256" key="7">
    <source>
        <dbReference type="ARBA" id="ARBA00024033"/>
    </source>
</evidence>
<name>F8E3G3_CORRG</name>
<feature type="region of interest" description="Disordered" evidence="8">
    <location>
        <begin position="465"/>
        <end position="507"/>
    </location>
</feature>
<feature type="transmembrane region" description="Helical" evidence="9">
    <location>
        <begin position="360"/>
        <end position="376"/>
    </location>
</feature>
<dbReference type="GO" id="GO:0016758">
    <property type="term" value="F:hexosyltransferase activity"/>
    <property type="evidence" value="ECO:0007669"/>
    <property type="project" value="InterPro"/>
</dbReference>
<feature type="compositionally biased region" description="Basic and acidic residues" evidence="8">
    <location>
        <begin position="479"/>
        <end position="495"/>
    </location>
</feature>
<evidence type="ECO:0000256" key="3">
    <source>
        <dbReference type="ARBA" id="ARBA00022679"/>
    </source>
</evidence>
<reference evidence="10 11" key="1">
    <citation type="journal article" date="2012" name="BMC Genomics">
        <title>Complete genome sequence, lifestyle, and multi-drug resistance of the human pathogen Corynebacterium resistens DSM 45100 isolated from blood samples of a leukemia patient.</title>
        <authorList>
            <person name="Schroder J."/>
            <person name="Maus I."/>
            <person name="Meyer K."/>
            <person name="Wordemann S."/>
            <person name="Blom J."/>
            <person name="Jaenicke S."/>
            <person name="Schneider J."/>
            <person name="Trost E."/>
            <person name="Tauch A."/>
        </authorList>
    </citation>
    <scope>NUCLEOTIDE SEQUENCE [LARGE SCALE GENOMIC DNA]</scope>
    <source>
        <strain evidence="11">DSM 45100 / JCM 12819 / CCUG 50093 / GTC 2026 / SICGH 158</strain>
    </source>
</reference>
<feature type="transmembrane region" description="Helical" evidence="9">
    <location>
        <begin position="30"/>
        <end position="52"/>
    </location>
</feature>
<feature type="transmembrane region" description="Helical" evidence="9">
    <location>
        <begin position="185"/>
        <end position="215"/>
    </location>
</feature>
<dbReference type="KEGG" id="crd:CRES_2136"/>
<dbReference type="InterPro" id="IPR018584">
    <property type="entry name" value="GT87"/>
</dbReference>
<keyword evidence="4 9" id="KW-0812">Transmembrane</keyword>
<accession>F8E3G3</accession>
<keyword evidence="11" id="KW-1185">Reference proteome</keyword>
<keyword evidence="6 9" id="KW-0472">Membrane</keyword>
<comment type="similarity">
    <text evidence="7">Belongs to the glycosyltransferase 87 family.</text>
</comment>
<comment type="subcellular location">
    <subcellularLocation>
        <location evidence="1">Cell membrane</location>
        <topology evidence="1">Multi-pass membrane protein</topology>
    </subcellularLocation>
</comment>
<evidence type="ECO:0000256" key="8">
    <source>
        <dbReference type="SAM" id="MobiDB-lite"/>
    </source>
</evidence>
<dbReference type="InterPro" id="IPR016570">
    <property type="entry name" value="UCP010361"/>
</dbReference>
<feature type="transmembrane region" description="Helical" evidence="9">
    <location>
        <begin position="261"/>
        <end position="279"/>
    </location>
</feature>
<organism evidence="10 11">
    <name type="scientific">Corynebacterium resistens (strain DSM 45100 / JCM 12819 / GTC 2026 / SICGH 158)</name>
    <dbReference type="NCBI Taxonomy" id="662755"/>
    <lineage>
        <taxon>Bacteria</taxon>
        <taxon>Bacillati</taxon>
        <taxon>Actinomycetota</taxon>
        <taxon>Actinomycetes</taxon>
        <taxon>Mycobacteriales</taxon>
        <taxon>Corynebacteriaceae</taxon>
        <taxon>Corynebacterium</taxon>
    </lineage>
</organism>
<proteinExistence type="inferred from homology"/>
<evidence type="ECO:0000256" key="6">
    <source>
        <dbReference type="ARBA" id="ARBA00023136"/>
    </source>
</evidence>
<feature type="transmembrane region" description="Helical" evidence="9">
    <location>
        <begin position="221"/>
        <end position="249"/>
    </location>
</feature>
<protein>
    <submittedName>
        <fullName evidence="10">Membrane protein</fullName>
    </submittedName>
</protein>